<dbReference type="Gene3D" id="3.30.70.270">
    <property type="match status" value="1"/>
</dbReference>
<keyword evidence="4" id="KW-0547">Nucleotide-binding</keyword>
<comment type="subcellular location">
    <subcellularLocation>
        <location evidence="1">Membrane</location>
    </subcellularLocation>
</comment>
<dbReference type="InterPro" id="IPR052155">
    <property type="entry name" value="Biofilm_reg_signaling"/>
</dbReference>
<dbReference type="SUPFAM" id="SSF55073">
    <property type="entry name" value="Nucleotide cyclase"/>
    <property type="match status" value="1"/>
</dbReference>
<feature type="domain" description="PAS" evidence="10">
    <location>
        <begin position="754"/>
        <end position="810"/>
    </location>
</feature>
<feature type="transmembrane region" description="Helical" evidence="9">
    <location>
        <begin position="340"/>
        <end position="362"/>
    </location>
</feature>
<keyword evidence="14" id="KW-1185">Reference proteome</keyword>
<evidence type="ECO:0000256" key="9">
    <source>
        <dbReference type="SAM" id="Phobius"/>
    </source>
</evidence>
<dbReference type="InterPro" id="IPR000160">
    <property type="entry name" value="GGDEF_dom"/>
</dbReference>
<evidence type="ECO:0000259" key="10">
    <source>
        <dbReference type="PROSITE" id="PS50112"/>
    </source>
</evidence>
<keyword evidence="6" id="KW-0067">ATP-binding</keyword>
<dbReference type="CDD" id="cd01949">
    <property type="entry name" value="GGDEF"/>
    <property type="match status" value="1"/>
</dbReference>
<sequence length="1343" mass="149137">MPGLSAESSDSQKWRRYWLNRFMPWLATFLLIALAGSTLLERWARSQKQTQLIASQQSWLNLARRELGQALAEAATNLESLAGPDEMTAVFEAPLGSASLTQERYLHFMERRRVFDRMQILDDRGNERFRINMNHGLPTLVPAAQLRNLSTDDEFIYANRLSFGQIYLSPPVIQTERGQIVEPQKPVLRLAMSLFGAHRERRGVVVLNLLAEPLFERLRSTGNGTAEFWMLDRHGNWLMGGLPENRFNQMRHQGISVDKAHPHAWKALQATESGVFSGDGELWIYEHIMPLTLPASLGVGNAYTRLPLISSDDPYRWTLVARYDRSQLAAEMTSITTMRWISLALASLLGIGLAALIATLQLREARRNKTLRPGLPTFAAMLDALPQPALLLDQEGRCLHANPGWQRWMGPGAEAAGDGWLHMIQLEDRTGFDARRQTDTPQAWSVAECRLVNTLGATLWARCEATPLGLDLHMPLQWLSWHDLTTSTRQLQAVTAAKEMLEGVVNGSADMIAALDLGFGFSLFNRAFRDEFHGLYGIELAIGDNLLECLRHRPRDRGELLMLWGRALQGEVFSVRQSLGEDAGRKRYDISFSPCRAHSGELIGAVQIVRDVTEIARMQSSIARSEELLRATFTGSLDAIFVFEVAKDEAWQIVDFILVEANPNALRLIGAERESAINQPLSSLFPPSLARQLIAQYREVVESGTFISEELELNTPELPIGWLQQQVIPLSNGVAVTARDTSARKIAEHRLTERDAMQRAILNSAAYAIISTDKEGTIVFFNTAAENMLGHSADRLVGKATPALFHVPEELVRHAVKVSEALGRPVEPGLESMMFQTQANGMEMGEWTYIHKDGHRFPVLLSITPVRDEQGNVTGYVGIAIDISRQKAFEAERDRLIAVIEHLPDVVGIADLKGNQLYMNPAGLRLLGFSSIEELTSHHITDHHPDWTNRLIMQTGIPTAQAQGSWTGETQWLDKTGKVHDTLQTIIAPLQNGKPVGFTATIAHDLSEIKTIESRLMRNEVRLNAILEGVQDAVVTVSCAGEIDSVNPAVVDVFGYGPHELIGHRLEQIVPESLPELLERRAALASQQPRHNHGLHLETTGRHKDGGTIELEVLIGDSAAEATPVYILVLRDVTANKRHERQLQETIGELRTAQQLVIDTNAKLQQANAELKRMVNQDGLTKVANRRFFDQTLLAEWQRSARNGSFLTLLMIDVDYFKRYNDSYGHQAGDECLKRVAGVLVNAASRPSDFVARYGGEEFAMILPETDLGGAAIVTHRIRDLLQHEAIPHAFSATGSFITLSIGQATVIPLSGVNPEYLVSAADQALYTAKAKGRNQVVLAGAG</sequence>
<dbReference type="SMART" id="SM00091">
    <property type="entry name" value="PAS"/>
    <property type="match status" value="6"/>
</dbReference>
<keyword evidence="9" id="KW-0812">Transmembrane</keyword>
<evidence type="ECO:0000256" key="2">
    <source>
        <dbReference type="ARBA" id="ARBA00022553"/>
    </source>
</evidence>
<evidence type="ECO:0000256" key="8">
    <source>
        <dbReference type="SAM" id="Coils"/>
    </source>
</evidence>
<evidence type="ECO:0000256" key="3">
    <source>
        <dbReference type="ARBA" id="ARBA00022679"/>
    </source>
</evidence>
<dbReference type="InterPro" id="IPR035965">
    <property type="entry name" value="PAS-like_dom_sf"/>
</dbReference>
<comment type="caution">
    <text evidence="13">The sequence shown here is derived from an EMBL/GenBank/DDBJ whole genome shotgun (WGS) entry which is preliminary data.</text>
</comment>
<evidence type="ECO:0000256" key="7">
    <source>
        <dbReference type="ARBA" id="ARBA00023012"/>
    </source>
</evidence>
<dbReference type="Pfam" id="PF13426">
    <property type="entry name" value="PAS_9"/>
    <property type="match status" value="3"/>
</dbReference>
<evidence type="ECO:0000313" key="13">
    <source>
        <dbReference type="EMBL" id="MDK2126608.1"/>
    </source>
</evidence>
<dbReference type="Pfam" id="PF00990">
    <property type="entry name" value="GGDEF"/>
    <property type="match status" value="1"/>
</dbReference>
<keyword evidence="5" id="KW-0418">Kinase</keyword>
<gene>
    <name evidence="13" type="ORF">PZA18_21420</name>
</gene>
<feature type="domain" description="PAC" evidence="11">
    <location>
        <begin position="843"/>
        <end position="895"/>
    </location>
</feature>
<feature type="domain" description="PAS" evidence="10">
    <location>
        <begin position="625"/>
        <end position="704"/>
    </location>
</feature>
<dbReference type="PANTHER" id="PTHR44757:SF2">
    <property type="entry name" value="BIOFILM ARCHITECTURE MAINTENANCE PROTEIN MBAA"/>
    <property type="match status" value="1"/>
</dbReference>
<keyword evidence="2" id="KW-0597">Phosphoprotein</keyword>
<protein>
    <submittedName>
        <fullName evidence="13">PAS domain S-box protein</fullName>
    </submittedName>
</protein>
<dbReference type="PROSITE" id="PS50113">
    <property type="entry name" value="PAC"/>
    <property type="match status" value="1"/>
</dbReference>
<dbReference type="RefSeq" id="WP_284102927.1">
    <property type="nucleotide sequence ID" value="NZ_JARRAF010000043.1"/>
</dbReference>
<dbReference type="InterPro" id="IPR048760">
    <property type="entry name" value="VP0354-like_sensor_dom"/>
</dbReference>
<dbReference type="InterPro" id="IPR029151">
    <property type="entry name" value="Sensor-like_sf"/>
</dbReference>
<feature type="domain" description="PAS" evidence="10">
    <location>
        <begin position="892"/>
        <end position="933"/>
    </location>
</feature>
<feature type="domain" description="PAS" evidence="10">
    <location>
        <begin position="1019"/>
        <end position="1088"/>
    </location>
</feature>
<dbReference type="CDD" id="cd00130">
    <property type="entry name" value="PAS"/>
    <property type="match status" value="3"/>
</dbReference>
<keyword evidence="7" id="KW-0902">Two-component regulatory system</keyword>
<dbReference type="Gene3D" id="3.30.450.20">
    <property type="entry name" value="PAS domain"/>
    <property type="match status" value="8"/>
</dbReference>
<dbReference type="Pfam" id="PF13188">
    <property type="entry name" value="PAS_8"/>
    <property type="match status" value="1"/>
</dbReference>
<proteinExistence type="predicted"/>
<keyword evidence="8" id="KW-0175">Coiled coil</keyword>
<feature type="domain" description="GGDEF" evidence="12">
    <location>
        <begin position="1205"/>
        <end position="1342"/>
    </location>
</feature>
<accession>A0ABT7E5G9</accession>
<dbReference type="InterPro" id="IPR000700">
    <property type="entry name" value="PAS-assoc_C"/>
</dbReference>
<dbReference type="SMART" id="SM00086">
    <property type="entry name" value="PAC"/>
    <property type="match status" value="2"/>
</dbReference>
<dbReference type="Pfam" id="PF08448">
    <property type="entry name" value="PAS_4"/>
    <property type="match status" value="2"/>
</dbReference>
<evidence type="ECO:0000313" key="14">
    <source>
        <dbReference type="Proteomes" id="UP001172778"/>
    </source>
</evidence>
<dbReference type="PROSITE" id="PS50887">
    <property type="entry name" value="GGDEF"/>
    <property type="match status" value="1"/>
</dbReference>
<dbReference type="NCBIfam" id="TIGR00229">
    <property type="entry name" value="sensory_box"/>
    <property type="match status" value="3"/>
</dbReference>
<feature type="coiled-coil region" evidence="8">
    <location>
        <begin position="1136"/>
        <end position="1177"/>
    </location>
</feature>
<organism evidence="13 14">
    <name type="scientific">Parachitinimonas caeni</name>
    <dbReference type="NCBI Taxonomy" id="3031301"/>
    <lineage>
        <taxon>Bacteria</taxon>
        <taxon>Pseudomonadati</taxon>
        <taxon>Pseudomonadota</taxon>
        <taxon>Betaproteobacteria</taxon>
        <taxon>Neisseriales</taxon>
        <taxon>Chitinibacteraceae</taxon>
        <taxon>Parachitinimonas</taxon>
    </lineage>
</organism>
<evidence type="ECO:0000256" key="4">
    <source>
        <dbReference type="ARBA" id="ARBA00022741"/>
    </source>
</evidence>
<dbReference type="PANTHER" id="PTHR44757">
    <property type="entry name" value="DIGUANYLATE CYCLASE DGCP"/>
    <property type="match status" value="1"/>
</dbReference>
<dbReference type="SUPFAM" id="SSF55785">
    <property type="entry name" value="PYP-like sensor domain (PAS domain)"/>
    <property type="match status" value="6"/>
</dbReference>
<keyword evidence="9" id="KW-0472">Membrane</keyword>
<dbReference type="InterPro" id="IPR000014">
    <property type="entry name" value="PAS"/>
</dbReference>
<dbReference type="SUPFAM" id="SSF103190">
    <property type="entry name" value="Sensory domain-like"/>
    <property type="match status" value="2"/>
</dbReference>
<evidence type="ECO:0000259" key="12">
    <source>
        <dbReference type="PROSITE" id="PS50887"/>
    </source>
</evidence>
<dbReference type="EMBL" id="JARRAF010000043">
    <property type="protein sequence ID" value="MDK2126608.1"/>
    <property type="molecule type" value="Genomic_DNA"/>
</dbReference>
<evidence type="ECO:0000256" key="1">
    <source>
        <dbReference type="ARBA" id="ARBA00004370"/>
    </source>
</evidence>
<dbReference type="InterPro" id="IPR001610">
    <property type="entry name" value="PAC"/>
</dbReference>
<keyword evidence="9" id="KW-1133">Transmembrane helix</keyword>
<dbReference type="SMART" id="SM00267">
    <property type="entry name" value="GGDEF"/>
    <property type="match status" value="1"/>
</dbReference>
<evidence type="ECO:0000256" key="6">
    <source>
        <dbReference type="ARBA" id="ARBA00022840"/>
    </source>
</evidence>
<dbReference type="InterPro" id="IPR029787">
    <property type="entry name" value="Nucleotide_cyclase"/>
</dbReference>
<name>A0ABT7E5G9_9NEIS</name>
<dbReference type="InterPro" id="IPR043128">
    <property type="entry name" value="Rev_trsase/Diguanyl_cyclase"/>
</dbReference>
<dbReference type="Proteomes" id="UP001172778">
    <property type="component" value="Unassembled WGS sequence"/>
</dbReference>
<reference evidence="13" key="1">
    <citation type="submission" date="2023-03" db="EMBL/GenBank/DDBJ databases">
        <title>Chitinimonas shenzhenensis gen. nov., sp. nov., a novel member of family Burkholderiaceae isolated from activated sludge collected in Shen Zhen, China.</title>
        <authorList>
            <person name="Wang X."/>
        </authorList>
    </citation>
    <scope>NUCLEOTIDE SEQUENCE</scope>
    <source>
        <strain evidence="13">DQS-5</strain>
    </source>
</reference>
<keyword evidence="3" id="KW-0808">Transferase</keyword>
<evidence type="ECO:0000259" key="11">
    <source>
        <dbReference type="PROSITE" id="PS50113"/>
    </source>
</evidence>
<dbReference type="Pfam" id="PF21623">
    <property type="entry name" value="HK_sensor_dom_bact"/>
    <property type="match status" value="1"/>
</dbReference>
<evidence type="ECO:0000256" key="5">
    <source>
        <dbReference type="ARBA" id="ARBA00022777"/>
    </source>
</evidence>
<dbReference type="InterPro" id="IPR013656">
    <property type="entry name" value="PAS_4"/>
</dbReference>
<feature type="transmembrane region" description="Helical" evidence="9">
    <location>
        <begin position="22"/>
        <end position="40"/>
    </location>
</feature>
<dbReference type="NCBIfam" id="TIGR00254">
    <property type="entry name" value="GGDEF"/>
    <property type="match status" value="1"/>
</dbReference>
<dbReference type="PROSITE" id="PS50112">
    <property type="entry name" value="PAS"/>
    <property type="match status" value="4"/>
</dbReference>